<accession>A0ABP9D5M3</accession>
<dbReference type="EMBL" id="BAABJX010000020">
    <property type="protein sequence ID" value="GAA4828621.1"/>
    <property type="molecule type" value="Genomic_DNA"/>
</dbReference>
<dbReference type="PANTHER" id="PTHR23073">
    <property type="entry name" value="26S PROTEASOME REGULATORY SUBUNIT"/>
    <property type="match status" value="1"/>
</dbReference>
<dbReference type="InterPro" id="IPR003959">
    <property type="entry name" value="ATPase_AAA_core"/>
</dbReference>
<dbReference type="Gene3D" id="3.40.50.300">
    <property type="entry name" value="P-loop containing nucleotide triphosphate hydrolases"/>
    <property type="match status" value="1"/>
</dbReference>
<reference evidence="6" key="1">
    <citation type="journal article" date="2019" name="Int. J. Syst. Evol. Microbiol.">
        <title>The Global Catalogue of Microorganisms (GCM) 10K type strain sequencing project: providing services to taxonomists for standard genome sequencing and annotation.</title>
        <authorList>
            <consortium name="The Broad Institute Genomics Platform"/>
            <consortium name="The Broad Institute Genome Sequencing Center for Infectious Disease"/>
            <person name="Wu L."/>
            <person name="Ma J."/>
        </authorList>
    </citation>
    <scope>NUCLEOTIDE SEQUENCE [LARGE SCALE GENOMIC DNA]</scope>
    <source>
        <strain evidence="6">JCM 18326</strain>
    </source>
</reference>
<evidence type="ECO:0000313" key="5">
    <source>
        <dbReference type="EMBL" id="GAA4828621.1"/>
    </source>
</evidence>
<sequence length="571" mass="66759">MTHLDLQIKAEEGTMIQAIETVEASIRENFDQLDNLLQEEKSITLLAEQLGCSPIEAVYFSAIFTLNFHHEEVYMKDLAEFFDCDTIRLAGHLKVLDKLIERRLVRKYQGGHMIRRYKTQRGSDRISGVGYYITRDILDKVLNDKLERTKESQKQLSLIAFLEKVEELMEEREEEEICYAEMRREVMHLLTENKELHICKQLNSLHLDDMEIFLVLYLCFETVSGHAEIDIERMASHIFEDLNHRFLFKKILLKGTAKVYEMELIKLEDGVFRNDREVMLTDKGVELFFGEDAEMVKVESIKKSLNNLIKPQDIKVQEIIYNQREHKQLSKLQSFLEEERLRQIQQRLEEHQMQKGFSVLLYGEPGTGKTATVYDLALKTGRPLYKVDASDFKSMWHGESEKKLKKVFSNYRDFIKHCEVQPIIFLNEADGILSRRIDVNHAIDQTSNALQNILLQELEDLDGILIATTNLADNLDTAFERRFLYKVKFDLPTEEVRTAIWKAKIKGLSEDAVTTLGREYPFTGGQIDNVARKYIMNSILEGEMPTLKELKEYCEYERLHKETKRQVGFAR</sequence>
<gene>
    <name evidence="5" type="ORF">GCM10023331_12130</name>
</gene>
<dbReference type="InterPro" id="IPR003593">
    <property type="entry name" value="AAA+_ATPase"/>
</dbReference>
<keyword evidence="2" id="KW-0547">Nucleotide-binding</keyword>
<organism evidence="5 6">
    <name type="scientific">Algivirga pacifica</name>
    <dbReference type="NCBI Taxonomy" id="1162670"/>
    <lineage>
        <taxon>Bacteria</taxon>
        <taxon>Pseudomonadati</taxon>
        <taxon>Bacteroidota</taxon>
        <taxon>Cytophagia</taxon>
        <taxon>Cytophagales</taxon>
        <taxon>Flammeovirgaceae</taxon>
        <taxon>Algivirga</taxon>
    </lineage>
</organism>
<dbReference type="InterPro" id="IPR050221">
    <property type="entry name" value="26S_Proteasome_ATPase"/>
</dbReference>
<evidence type="ECO:0000256" key="2">
    <source>
        <dbReference type="ARBA" id="ARBA00022741"/>
    </source>
</evidence>
<proteinExistence type="inferred from homology"/>
<evidence type="ECO:0000259" key="4">
    <source>
        <dbReference type="SMART" id="SM00382"/>
    </source>
</evidence>
<dbReference type="SMART" id="SM00382">
    <property type="entry name" value="AAA"/>
    <property type="match status" value="1"/>
</dbReference>
<evidence type="ECO:0000256" key="3">
    <source>
        <dbReference type="ARBA" id="ARBA00022840"/>
    </source>
</evidence>
<protein>
    <recommendedName>
        <fullName evidence="4">AAA+ ATPase domain-containing protein</fullName>
    </recommendedName>
</protein>
<feature type="domain" description="AAA+ ATPase" evidence="4">
    <location>
        <begin position="355"/>
        <end position="493"/>
    </location>
</feature>
<keyword evidence="6" id="KW-1185">Reference proteome</keyword>
<evidence type="ECO:0000256" key="1">
    <source>
        <dbReference type="ARBA" id="ARBA00006914"/>
    </source>
</evidence>
<dbReference type="CDD" id="cd19481">
    <property type="entry name" value="RecA-like_protease"/>
    <property type="match status" value="1"/>
</dbReference>
<dbReference type="Pfam" id="PF00004">
    <property type="entry name" value="AAA"/>
    <property type="match status" value="1"/>
</dbReference>
<comment type="caution">
    <text evidence="5">The sequence shown here is derived from an EMBL/GenBank/DDBJ whole genome shotgun (WGS) entry which is preliminary data.</text>
</comment>
<evidence type="ECO:0000313" key="6">
    <source>
        <dbReference type="Proteomes" id="UP001500298"/>
    </source>
</evidence>
<keyword evidence="3" id="KW-0067">ATP-binding</keyword>
<dbReference type="SUPFAM" id="SSF52540">
    <property type="entry name" value="P-loop containing nucleoside triphosphate hydrolases"/>
    <property type="match status" value="2"/>
</dbReference>
<comment type="similarity">
    <text evidence="1">Belongs to the AAA ATPase family.</text>
</comment>
<dbReference type="Proteomes" id="UP001500298">
    <property type="component" value="Unassembled WGS sequence"/>
</dbReference>
<name>A0ABP9D5M3_9BACT</name>
<dbReference type="RefSeq" id="WP_345370082.1">
    <property type="nucleotide sequence ID" value="NZ_BAABJX010000020.1"/>
</dbReference>
<dbReference type="InterPro" id="IPR027417">
    <property type="entry name" value="P-loop_NTPase"/>
</dbReference>